<accession>A0A0F9VKP5</accession>
<sequence>MITSEPQQRDTRQGLWAVPEVSLALFSFAFHFIWEFLQIPTFEGMAELRHWEGVKVCTYATIGDVGIALAAFWITSLAARTRHWIIDKKAWQLLVFLAVGLAITVGLEFYYVEISNRWSYSELMPLVPPFGTGLSPLLQWIVVPLLVVELTRRNLLGTSRIATRR</sequence>
<feature type="transmembrane region" description="Helical" evidence="1">
    <location>
        <begin position="132"/>
        <end position="151"/>
    </location>
</feature>
<feature type="transmembrane region" description="Helical" evidence="1">
    <location>
        <begin position="59"/>
        <end position="79"/>
    </location>
</feature>
<keyword evidence="1" id="KW-1133">Transmembrane helix</keyword>
<comment type="caution">
    <text evidence="2">The sequence shown here is derived from an EMBL/GenBank/DDBJ whole genome shotgun (WGS) entry which is preliminary data.</text>
</comment>
<organism evidence="2">
    <name type="scientific">marine sediment metagenome</name>
    <dbReference type="NCBI Taxonomy" id="412755"/>
    <lineage>
        <taxon>unclassified sequences</taxon>
        <taxon>metagenomes</taxon>
        <taxon>ecological metagenomes</taxon>
    </lineage>
</organism>
<feature type="transmembrane region" description="Helical" evidence="1">
    <location>
        <begin position="91"/>
        <end position="112"/>
    </location>
</feature>
<name>A0A0F9VKP5_9ZZZZ</name>
<gene>
    <name evidence="2" type="ORF">LCGC14_0084630</name>
</gene>
<proteinExistence type="predicted"/>
<evidence type="ECO:0000256" key="1">
    <source>
        <dbReference type="SAM" id="Phobius"/>
    </source>
</evidence>
<keyword evidence="1" id="KW-0812">Transmembrane</keyword>
<keyword evidence="1" id="KW-0472">Membrane</keyword>
<evidence type="ECO:0000313" key="2">
    <source>
        <dbReference type="EMBL" id="KKO04635.1"/>
    </source>
</evidence>
<dbReference type="EMBL" id="LAZR01000022">
    <property type="protein sequence ID" value="KKO04635.1"/>
    <property type="molecule type" value="Genomic_DNA"/>
</dbReference>
<reference evidence="2" key="1">
    <citation type="journal article" date="2015" name="Nature">
        <title>Complex archaea that bridge the gap between prokaryotes and eukaryotes.</title>
        <authorList>
            <person name="Spang A."/>
            <person name="Saw J.H."/>
            <person name="Jorgensen S.L."/>
            <person name="Zaremba-Niedzwiedzka K."/>
            <person name="Martijn J."/>
            <person name="Lind A.E."/>
            <person name="van Eijk R."/>
            <person name="Schleper C."/>
            <person name="Guy L."/>
            <person name="Ettema T.J."/>
        </authorList>
    </citation>
    <scope>NUCLEOTIDE SEQUENCE</scope>
</reference>
<feature type="transmembrane region" description="Helical" evidence="1">
    <location>
        <begin position="21"/>
        <end position="39"/>
    </location>
</feature>
<dbReference type="AlphaFoldDB" id="A0A0F9VKP5"/>
<protein>
    <submittedName>
        <fullName evidence="2">Uncharacterized protein</fullName>
    </submittedName>
</protein>